<dbReference type="EC" id="5.3.1.24" evidence="3 9"/>
<evidence type="ECO:0000313" key="11">
    <source>
        <dbReference type="EMBL" id="QTX31806.1"/>
    </source>
</evidence>
<keyword evidence="6 9" id="KW-0822">Tryptophan biosynthesis</keyword>
<dbReference type="EMBL" id="CP072943">
    <property type="protein sequence ID" value="QTX31806.1"/>
    <property type="molecule type" value="Genomic_DNA"/>
</dbReference>
<organism evidence="11 12">
    <name type="scientific">Aminithiophilus ramosus</name>
    <dbReference type="NCBI Taxonomy" id="3029084"/>
    <lineage>
        <taxon>Bacteria</taxon>
        <taxon>Thermotogati</taxon>
        <taxon>Synergistota</taxon>
        <taxon>Synergistia</taxon>
        <taxon>Synergistales</taxon>
        <taxon>Aminithiophilaceae</taxon>
        <taxon>Aminithiophilus</taxon>
    </lineage>
</organism>
<dbReference type="Proteomes" id="UP000671879">
    <property type="component" value="Chromosome"/>
</dbReference>
<evidence type="ECO:0000256" key="7">
    <source>
        <dbReference type="ARBA" id="ARBA00023141"/>
    </source>
</evidence>
<keyword evidence="5 9" id="KW-0028">Amino-acid biosynthesis</keyword>
<dbReference type="GO" id="GO:0000162">
    <property type="term" value="P:L-tryptophan biosynthetic process"/>
    <property type="evidence" value="ECO:0007669"/>
    <property type="project" value="UniProtKB-UniRule"/>
</dbReference>
<dbReference type="KEGG" id="aram:KAR29_10740"/>
<dbReference type="Pfam" id="PF00697">
    <property type="entry name" value="PRAI"/>
    <property type="match status" value="1"/>
</dbReference>
<dbReference type="AlphaFoldDB" id="A0A9Q7APL5"/>
<dbReference type="PANTHER" id="PTHR42894:SF1">
    <property type="entry name" value="N-(5'-PHOSPHORIBOSYL)ANTHRANILATE ISOMERASE"/>
    <property type="match status" value="1"/>
</dbReference>
<evidence type="ECO:0000256" key="5">
    <source>
        <dbReference type="ARBA" id="ARBA00022605"/>
    </source>
</evidence>
<keyword evidence="12" id="KW-1185">Reference proteome</keyword>
<protein>
    <recommendedName>
        <fullName evidence="4 9">N-(5'-phosphoribosyl)anthranilate isomerase</fullName>
        <shortName evidence="9">PRAI</shortName>
        <ecNumber evidence="3 9">5.3.1.24</ecNumber>
    </recommendedName>
</protein>
<sequence length="215" mass="22935">MTRVKLCGLTRPEDVRAAVELGFDALGFILVPTSPRRVTFEAVAALRPLVPPFVAVVAVVAGAAEEELDRLVASRLFDAVQFHGGETPDLVASVPLRRIVALSVAERGDLDRARDYGGVADAFLLDTKWGGKRGGTGRSFDWNVLRGFDFGRPIVLAGGLGPENLKRAVEAVGPDAVDLNSRLESAPGVKDRRLMEEAMRVLGRPGPVGEGRGRG</sequence>
<evidence type="ECO:0000256" key="9">
    <source>
        <dbReference type="HAMAP-Rule" id="MF_00135"/>
    </source>
</evidence>
<dbReference type="InterPro" id="IPR013785">
    <property type="entry name" value="Aldolase_TIM"/>
</dbReference>
<feature type="domain" description="N-(5'phosphoribosyl) anthranilate isomerase (PRAI)" evidence="10">
    <location>
        <begin position="5"/>
        <end position="197"/>
    </location>
</feature>
<dbReference type="PANTHER" id="PTHR42894">
    <property type="entry name" value="N-(5'-PHOSPHORIBOSYL)ANTHRANILATE ISOMERASE"/>
    <property type="match status" value="1"/>
</dbReference>
<dbReference type="InterPro" id="IPR011060">
    <property type="entry name" value="RibuloseP-bd_barrel"/>
</dbReference>
<comment type="pathway">
    <text evidence="2 9">Amino-acid biosynthesis; L-tryptophan biosynthesis; L-tryptophan from chorismate: step 3/5.</text>
</comment>
<dbReference type="InterPro" id="IPR044643">
    <property type="entry name" value="TrpF_fam"/>
</dbReference>
<dbReference type="GO" id="GO:0004640">
    <property type="term" value="F:phosphoribosylanthranilate isomerase activity"/>
    <property type="evidence" value="ECO:0007669"/>
    <property type="project" value="UniProtKB-UniRule"/>
</dbReference>
<dbReference type="RefSeq" id="WP_274372991.1">
    <property type="nucleotide sequence ID" value="NZ_CP072943.1"/>
</dbReference>
<name>A0A9Q7APL5_9BACT</name>
<evidence type="ECO:0000256" key="1">
    <source>
        <dbReference type="ARBA" id="ARBA00001164"/>
    </source>
</evidence>
<evidence type="ECO:0000256" key="8">
    <source>
        <dbReference type="ARBA" id="ARBA00023235"/>
    </source>
</evidence>
<evidence type="ECO:0000256" key="3">
    <source>
        <dbReference type="ARBA" id="ARBA00012572"/>
    </source>
</evidence>
<dbReference type="HAMAP" id="MF_00135">
    <property type="entry name" value="PRAI"/>
    <property type="match status" value="1"/>
</dbReference>
<evidence type="ECO:0000256" key="4">
    <source>
        <dbReference type="ARBA" id="ARBA00022272"/>
    </source>
</evidence>
<dbReference type="InterPro" id="IPR001240">
    <property type="entry name" value="PRAI_dom"/>
</dbReference>
<dbReference type="Gene3D" id="3.20.20.70">
    <property type="entry name" value="Aldolase class I"/>
    <property type="match status" value="1"/>
</dbReference>
<dbReference type="SUPFAM" id="SSF51366">
    <property type="entry name" value="Ribulose-phoshate binding barrel"/>
    <property type="match status" value="1"/>
</dbReference>
<comment type="catalytic activity">
    <reaction evidence="1 9">
        <text>N-(5-phospho-beta-D-ribosyl)anthranilate = 1-(2-carboxyphenylamino)-1-deoxy-D-ribulose 5-phosphate</text>
        <dbReference type="Rhea" id="RHEA:21540"/>
        <dbReference type="ChEBI" id="CHEBI:18277"/>
        <dbReference type="ChEBI" id="CHEBI:58613"/>
        <dbReference type="EC" id="5.3.1.24"/>
    </reaction>
</comment>
<gene>
    <name evidence="9" type="primary">trpF</name>
    <name evidence="11" type="ORF">KAR29_10740</name>
</gene>
<evidence type="ECO:0000256" key="2">
    <source>
        <dbReference type="ARBA" id="ARBA00004664"/>
    </source>
</evidence>
<evidence type="ECO:0000256" key="6">
    <source>
        <dbReference type="ARBA" id="ARBA00022822"/>
    </source>
</evidence>
<comment type="similarity">
    <text evidence="9">Belongs to the TrpF family.</text>
</comment>
<reference evidence="12" key="1">
    <citation type="submission" date="2021-04" db="EMBL/GenBank/DDBJ databases">
        <title>A novel Synergistetes isolate from a pyrite-forming mixed culture.</title>
        <authorList>
            <person name="Bunk B."/>
            <person name="Sproer C."/>
            <person name="Spring S."/>
            <person name="Pester M."/>
        </authorList>
    </citation>
    <scope>NUCLEOTIDE SEQUENCE [LARGE SCALE GENOMIC DNA]</scope>
    <source>
        <strain evidence="12">J.5.4.2-T.3.5.2</strain>
    </source>
</reference>
<evidence type="ECO:0000313" key="12">
    <source>
        <dbReference type="Proteomes" id="UP000671879"/>
    </source>
</evidence>
<evidence type="ECO:0000259" key="10">
    <source>
        <dbReference type="Pfam" id="PF00697"/>
    </source>
</evidence>
<proteinExistence type="inferred from homology"/>
<keyword evidence="7 9" id="KW-0057">Aromatic amino acid biosynthesis</keyword>
<keyword evidence="8 9" id="KW-0413">Isomerase</keyword>
<dbReference type="CDD" id="cd00405">
    <property type="entry name" value="PRAI"/>
    <property type="match status" value="1"/>
</dbReference>
<accession>A0A9Q7APL5</accession>